<dbReference type="InterPro" id="IPR037588">
    <property type="entry name" value="MLST8"/>
</dbReference>
<dbReference type="Pfam" id="PF00400">
    <property type="entry name" value="WD40"/>
    <property type="match status" value="1"/>
</dbReference>
<dbReference type="Gene3D" id="2.130.10.10">
    <property type="entry name" value="YVTN repeat-like/Quinoprotein amine dehydrogenase"/>
    <property type="match status" value="2"/>
</dbReference>
<feature type="region of interest" description="Disordered" evidence="4">
    <location>
        <begin position="300"/>
        <end position="321"/>
    </location>
</feature>
<accession>A0ABP0P0M2</accession>
<dbReference type="EMBL" id="CAXAMN010022339">
    <property type="protein sequence ID" value="CAK9068492.1"/>
    <property type="molecule type" value="Genomic_DNA"/>
</dbReference>
<dbReference type="PANTHER" id="PTHR19842:SF0">
    <property type="entry name" value="TARGET OF RAPAMYCIN COMPLEX SUBUNIT LST8"/>
    <property type="match status" value="1"/>
</dbReference>
<keyword evidence="5" id="KW-0732">Signal</keyword>
<dbReference type="InterPro" id="IPR001680">
    <property type="entry name" value="WD40_rpt"/>
</dbReference>
<comment type="similarity">
    <text evidence="1">Belongs to the WD repeat LST8 family.</text>
</comment>
<reference evidence="6 7" key="1">
    <citation type="submission" date="2024-02" db="EMBL/GenBank/DDBJ databases">
        <authorList>
            <person name="Chen Y."/>
            <person name="Shah S."/>
            <person name="Dougan E. K."/>
            <person name="Thang M."/>
            <person name="Chan C."/>
        </authorList>
    </citation>
    <scope>NUCLEOTIDE SEQUENCE [LARGE SCALE GENOMIC DNA]</scope>
</reference>
<comment type="caution">
    <text evidence="6">The sequence shown here is derived from an EMBL/GenBank/DDBJ whole genome shotgun (WGS) entry which is preliminary data.</text>
</comment>
<evidence type="ECO:0000313" key="6">
    <source>
        <dbReference type="EMBL" id="CAK9068492.1"/>
    </source>
</evidence>
<feature type="compositionally biased region" description="Polar residues" evidence="4">
    <location>
        <begin position="301"/>
        <end position="313"/>
    </location>
</feature>
<organism evidence="6 7">
    <name type="scientific">Durusdinium trenchii</name>
    <dbReference type="NCBI Taxonomy" id="1381693"/>
    <lineage>
        <taxon>Eukaryota</taxon>
        <taxon>Sar</taxon>
        <taxon>Alveolata</taxon>
        <taxon>Dinophyceae</taxon>
        <taxon>Suessiales</taxon>
        <taxon>Symbiodiniaceae</taxon>
        <taxon>Durusdinium</taxon>
    </lineage>
</organism>
<evidence type="ECO:0000256" key="5">
    <source>
        <dbReference type="SAM" id="SignalP"/>
    </source>
</evidence>
<evidence type="ECO:0000256" key="3">
    <source>
        <dbReference type="SAM" id="Coils"/>
    </source>
</evidence>
<keyword evidence="3" id="KW-0175">Coiled coil</keyword>
<sequence>MILSMSGLIFLIWHFSISEFSQALRDSNKADLEKRLLEEQVNDSKAEMDQTRSMLEIQQEELKRVHQMEVEMLEQRAAEKERALQHEVEILRKQRDTQVASLRAQLEFQTTELKQTSEQEVSLLKQEFERRERSLQQMLEQARLGQEEETRTAEMQLAMKLKRQEELLKASDVKIKSLEESGQRQQELYERHVGQLTQQMRSSQENFRSQLSIAQSENDEQLQAAIAKLGEVEKTNKSELERVRAEVEQEREEQAAKLAQAEALSQQLVALQREIDELRKQLLQARMKLLDRPLRRVQQDVPRTTTARRSSAPQVPDEAYLNTRRKSARILMLPPKLQAEAPKSEVVPKKPAKPALRRRTTFAVAPRGMDAETLPLRFLIGGDALVAKAKPSGGQLLRPSLRKGTQTLEGPVSVWQRIDCAGLPTAKPSEGAVTVLCFCESHDPADRYELLAVGCKSGTLSIFRIRRTALERGMEEEEEGEDIQVVAKEQAHAKAITSMCFSAGGDHIITSSSDWNVRVYSIKEERFTEEFTDTSLVVCALSLPKPGALITANANAVLQLRGLKAENQKVRLDHYARSMMLALGGRRLLAGTSRGHVHFFEITNQGLERLNQEGLQVGQNQAALTCLTLAPCPENPPLVVANCMDNTVCIMQANAQITNLTIQRRLSNAHRLLPLRSSHVSGCYDLGAGAGFVASGSEDGVVRIFDLESFTEESLESRTVPTVPVVDVAVTKSCGLMASGDVHGRIALWRRGENKNLANGVH</sequence>
<keyword evidence="2" id="KW-0853">WD repeat</keyword>
<dbReference type="Proteomes" id="UP001642484">
    <property type="component" value="Unassembled WGS sequence"/>
</dbReference>
<dbReference type="SMART" id="SM00320">
    <property type="entry name" value="WD40"/>
    <property type="match status" value="5"/>
</dbReference>
<dbReference type="PANTHER" id="PTHR19842">
    <property type="entry name" value="G BETA-LIKE PROTEIN GBL"/>
    <property type="match status" value="1"/>
</dbReference>
<feature type="chain" id="PRO_5045437525" evidence="5">
    <location>
        <begin position="24"/>
        <end position="762"/>
    </location>
</feature>
<proteinExistence type="inferred from homology"/>
<protein>
    <submittedName>
        <fullName evidence="6">Uncharacterized protein</fullName>
    </submittedName>
</protein>
<evidence type="ECO:0000313" key="7">
    <source>
        <dbReference type="Proteomes" id="UP001642484"/>
    </source>
</evidence>
<evidence type="ECO:0000256" key="4">
    <source>
        <dbReference type="SAM" id="MobiDB-lite"/>
    </source>
</evidence>
<dbReference type="SUPFAM" id="SSF50978">
    <property type="entry name" value="WD40 repeat-like"/>
    <property type="match status" value="1"/>
</dbReference>
<feature type="repeat" description="WD" evidence="2">
    <location>
        <begin position="489"/>
        <end position="530"/>
    </location>
</feature>
<feature type="signal peptide" evidence="5">
    <location>
        <begin position="1"/>
        <end position="23"/>
    </location>
</feature>
<feature type="coiled-coil region" evidence="3">
    <location>
        <begin position="27"/>
        <end position="181"/>
    </location>
</feature>
<dbReference type="PROSITE" id="PS50082">
    <property type="entry name" value="WD_REPEATS_2"/>
    <property type="match status" value="1"/>
</dbReference>
<evidence type="ECO:0000256" key="2">
    <source>
        <dbReference type="PROSITE-ProRule" id="PRU00221"/>
    </source>
</evidence>
<evidence type="ECO:0000256" key="1">
    <source>
        <dbReference type="ARBA" id="ARBA00009890"/>
    </source>
</evidence>
<dbReference type="InterPro" id="IPR015943">
    <property type="entry name" value="WD40/YVTN_repeat-like_dom_sf"/>
</dbReference>
<name>A0ABP0P0M2_9DINO</name>
<gene>
    <name evidence="6" type="ORF">CCMP2556_LOCUS33643</name>
</gene>
<feature type="coiled-coil region" evidence="3">
    <location>
        <begin position="233"/>
        <end position="288"/>
    </location>
</feature>
<dbReference type="InterPro" id="IPR036322">
    <property type="entry name" value="WD40_repeat_dom_sf"/>
</dbReference>
<keyword evidence="7" id="KW-1185">Reference proteome</keyword>